<evidence type="ECO:0000256" key="8">
    <source>
        <dbReference type="ARBA" id="ARBA00023143"/>
    </source>
</evidence>
<evidence type="ECO:0000313" key="12">
    <source>
        <dbReference type="Proteomes" id="UP001609186"/>
    </source>
</evidence>
<keyword evidence="5 10" id="KW-0812">Transmembrane</keyword>
<dbReference type="PANTHER" id="PTHR30065:SF8">
    <property type="entry name" value="FLAGELLAR BIOSYNTHETIC PROTEIN FLIR"/>
    <property type="match status" value="1"/>
</dbReference>
<organism evidence="11 12">
    <name type="scientific">Burkholderia semiarida</name>
    <dbReference type="NCBI Taxonomy" id="2843303"/>
    <lineage>
        <taxon>Bacteria</taxon>
        <taxon>Pseudomonadati</taxon>
        <taxon>Pseudomonadota</taxon>
        <taxon>Betaproteobacteria</taxon>
        <taxon>Burkholderiales</taxon>
        <taxon>Burkholderiaceae</taxon>
        <taxon>Burkholderia</taxon>
        <taxon>Burkholderia cepacia complex</taxon>
    </lineage>
</organism>
<dbReference type="PRINTS" id="PR00953">
    <property type="entry name" value="TYPE3IMRPROT"/>
</dbReference>
<reference evidence="11 12" key="1">
    <citation type="submission" date="2024-10" db="EMBL/GenBank/DDBJ databases">
        <title>Burkholderia semiarida in Mexico.</title>
        <authorList>
            <person name="Estrada P."/>
        </authorList>
    </citation>
    <scope>NUCLEOTIDE SEQUENCE [LARGE SCALE GENOMIC DNA]</scope>
    <source>
        <strain evidence="11 12">CLM7-1</strain>
    </source>
</reference>
<evidence type="ECO:0000313" key="11">
    <source>
        <dbReference type="EMBL" id="MFH5249615.1"/>
    </source>
</evidence>
<gene>
    <name evidence="11" type="primary">fliR</name>
    <name evidence="11" type="ORF">ACGTRS_00045</name>
</gene>
<dbReference type="EMBL" id="JBIMPM010000001">
    <property type="protein sequence ID" value="MFH5249615.1"/>
    <property type="molecule type" value="Genomic_DNA"/>
</dbReference>
<accession>A0ABW7KUM3</accession>
<dbReference type="InterPro" id="IPR002010">
    <property type="entry name" value="T3SS_IM_R"/>
</dbReference>
<evidence type="ECO:0000256" key="7">
    <source>
        <dbReference type="ARBA" id="ARBA00023136"/>
    </source>
</evidence>
<feature type="transmembrane region" description="Helical" evidence="10">
    <location>
        <begin position="213"/>
        <end position="233"/>
    </location>
</feature>
<comment type="function">
    <text evidence="1 10">Role in flagellar biosynthesis.</text>
</comment>
<comment type="similarity">
    <text evidence="2 10">Belongs to the FliR/MopE/SpaR family.</text>
</comment>
<evidence type="ECO:0000256" key="4">
    <source>
        <dbReference type="ARBA" id="ARBA00022475"/>
    </source>
</evidence>
<keyword evidence="11" id="KW-0966">Cell projection</keyword>
<name>A0ABW7KUM3_9BURK</name>
<comment type="caution">
    <text evidence="11">The sequence shown here is derived from an EMBL/GenBank/DDBJ whole genome shotgun (WGS) entry which is preliminary data.</text>
</comment>
<dbReference type="RefSeq" id="WP_395128215.1">
    <property type="nucleotide sequence ID" value="NZ_JBIMPM010000001.1"/>
</dbReference>
<evidence type="ECO:0000256" key="6">
    <source>
        <dbReference type="ARBA" id="ARBA00022989"/>
    </source>
</evidence>
<keyword evidence="4 10" id="KW-1003">Cell membrane</keyword>
<protein>
    <recommendedName>
        <fullName evidence="3 9">Flagellar biosynthetic protein FliR</fullName>
    </recommendedName>
</protein>
<dbReference type="NCBIfam" id="TIGR01400">
    <property type="entry name" value="fliR"/>
    <property type="match status" value="1"/>
</dbReference>
<proteinExistence type="inferred from homology"/>
<evidence type="ECO:0000256" key="10">
    <source>
        <dbReference type="RuleBase" id="RU362071"/>
    </source>
</evidence>
<comment type="subcellular location">
    <subcellularLocation>
        <location evidence="10">Cell membrane</location>
        <topology evidence="10">Multi-pass membrane protein</topology>
    </subcellularLocation>
    <subcellularLocation>
        <location evidence="10">Bacterial flagellum basal body</location>
    </subcellularLocation>
</comment>
<dbReference type="Proteomes" id="UP001609186">
    <property type="component" value="Unassembled WGS sequence"/>
</dbReference>
<evidence type="ECO:0000256" key="1">
    <source>
        <dbReference type="ARBA" id="ARBA00002578"/>
    </source>
</evidence>
<keyword evidence="12" id="KW-1185">Reference proteome</keyword>
<feature type="transmembrane region" description="Helical" evidence="10">
    <location>
        <begin position="12"/>
        <end position="32"/>
    </location>
</feature>
<dbReference type="Pfam" id="PF01311">
    <property type="entry name" value="Bac_export_1"/>
    <property type="match status" value="1"/>
</dbReference>
<evidence type="ECO:0000256" key="5">
    <source>
        <dbReference type="ARBA" id="ARBA00022692"/>
    </source>
</evidence>
<dbReference type="InterPro" id="IPR006303">
    <property type="entry name" value="FliR"/>
</dbReference>
<evidence type="ECO:0000256" key="3">
    <source>
        <dbReference type="ARBA" id="ARBA00021717"/>
    </source>
</evidence>
<keyword evidence="7 10" id="KW-0472">Membrane</keyword>
<keyword evidence="8 10" id="KW-0975">Bacterial flagellum</keyword>
<feature type="transmembrane region" description="Helical" evidence="10">
    <location>
        <begin position="39"/>
        <end position="56"/>
    </location>
</feature>
<evidence type="ECO:0000256" key="2">
    <source>
        <dbReference type="ARBA" id="ARBA00009772"/>
    </source>
</evidence>
<dbReference type="PANTHER" id="PTHR30065">
    <property type="entry name" value="FLAGELLAR BIOSYNTHETIC PROTEIN FLIR"/>
    <property type="match status" value="1"/>
</dbReference>
<feature type="transmembrane region" description="Helical" evidence="10">
    <location>
        <begin position="172"/>
        <end position="201"/>
    </location>
</feature>
<evidence type="ECO:0000256" key="9">
    <source>
        <dbReference type="NCBIfam" id="TIGR01400"/>
    </source>
</evidence>
<keyword evidence="11" id="KW-0282">Flagellum</keyword>
<feature type="transmembrane region" description="Helical" evidence="10">
    <location>
        <begin position="128"/>
        <end position="151"/>
    </location>
</feature>
<keyword evidence="11" id="KW-0969">Cilium</keyword>
<keyword evidence="6 10" id="KW-1133">Transmembrane helix</keyword>
<sequence>MESLLPELMRFAGAVVWPFCRIAAAFAAAPILGEAMIPLRARALAALVLALTIQPGMPAGPSVDPLSIAGMVVIAEQVAIGGLIGFVFHLVLSALLAFGSVVSSQIGLSMAQINDPMNGQTTDVLSSVMYVMFILLFFAVDGHVLLTQVLARSFSIWPIGSAAFDFAALERFALAVGWMFSAALALALPVIFAALVVQVGLGLLNRTAPALNLFSLGFSVTTMFGLWLVMLLLPSLPGHYHRMVVHVLDLYGGLAGAAAAGGGAR</sequence>